<gene>
    <name evidence="1" type="ORF">DVJ83_03760</name>
</gene>
<organism evidence="1 2">
    <name type="scientific">Deinococcus wulumuqiensis</name>
    <dbReference type="NCBI Taxonomy" id="980427"/>
    <lineage>
        <taxon>Bacteria</taxon>
        <taxon>Thermotogati</taxon>
        <taxon>Deinococcota</taxon>
        <taxon>Deinococci</taxon>
        <taxon>Deinococcales</taxon>
        <taxon>Deinococcaceae</taxon>
        <taxon>Deinococcus</taxon>
    </lineage>
</organism>
<dbReference type="Proteomes" id="UP000253744">
    <property type="component" value="Chromosome"/>
</dbReference>
<dbReference type="EMBL" id="CP031158">
    <property type="protein sequence ID" value="AXG98429.1"/>
    <property type="molecule type" value="Genomic_DNA"/>
</dbReference>
<evidence type="ECO:0000313" key="2">
    <source>
        <dbReference type="Proteomes" id="UP000253744"/>
    </source>
</evidence>
<name>A0A345IFF7_9DEIO</name>
<evidence type="ECO:0000313" key="1">
    <source>
        <dbReference type="EMBL" id="AXG98429.1"/>
    </source>
</evidence>
<reference evidence="1 2" key="1">
    <citation type="submission" date="2018-07" db="EMBL/GenBank/DDBJ databases">
        <title>Complete Genome and Methylome Analysis of Deinococcus wulumuqiensis NEB 479.</title>
        <authorList>
            <person name="Fomenkov A."/>
            <person name="Luyten Y."/>
            <person name="Vincze T."/>
            <person name="Anton B.P."/>
            <person name="Clark T."/>
            <person name="Roberts R.J."/>
            <person name="Morgan R.D."/>
        </authorList>
    </citation>
    <scope>NUCLEOTIDE SEQUENCE [LARGE SCALE GENOMIC DNA]</scope>
    <source>
        <strain evidence="1 2">NEB 479</strain>
    </source>
</reference>
<accession>A0A345IFF7</accession>
<proteinExistence type="predicted"/>
<dbReference type="STRING" id="1288484.GCA_000348665_02813"/>
<dbReference type="AlphaFoldDB" id="A0A345IFF7"/>
<dbReference type="KEGG" id="dwu:DVJ83_03760"/>
<protein>
    <submittedName>
        <fullName evidence="1">Uncharacterized protein</fullName>
    </submittedName>
</protein>
<sequence length="65" mass="7434">MKFLEDYQTRHRLPSFSAAVEAAAAALREQELKREYERFASDYAADPTAQAEAEAWLGLPMQEQE</sequence>